<keyword evidence="3" id="KW-0547">Nucleotide-binding</keyword>
<dbReference type="AlphaFoldDB" id="A0A2A9MA22"/>
<gene>
    <name evidence="8" type="ORF">BESB_071960</name>
</gene>
<comment type="caution">
    <text evidence="8">The sequence shown here is derived from an EMBL/GenBank/DDBJ whole genome shotgun (WGS) entry which is preliminary data.</text>
</comment>
<dbReference type="RefSeq" id="XP_029218053.1">
    <property type="nucleotide sequence ID" value="XM_029365569.1"/>
</dbReference>
<dbReference type="KEGG" id="bbes:BESB_071960"/>
<keyword evidence="2" id="KW-0813">Transport</keyword>
<reference evidence="8 9" key="1">
    <citation type="submission" date="2017-09" db="EMBL/GenBank/DDBJ databases">
        <title>Genome sequencing of Besnoitia besnoiti strain Bb-Ger1.</title>
        <authorList>
            <person name="Schares G."/>
            <person name="Venepally P."/>
            <person name="Lorenzi H.A."/>
        </authorList>
    </citation>
    <scope>NUCLEOTIDE SEQUENCE [LARGE SCALE GENOMIC DNA]</scope>
    <source>
        <strain evidence="8 9">Bb-Ger1</strain>
    </source>
</reference>
<proteinExistence type="inferred from homology"/>
<keyword evidence="9" id="KW-1185">Reference proteome</keyword>
<dbReference type="PROSITE" id="PS51421">
    <property type="entry name" value="RAS"/>
    <property type="match status" value="1"/>
</dbReference>
<evidence type="ECO:0000256" key="3">
    <source>
        <dbReference type="ARBA" id="ARBA00022741"/>
    </source>
</evidence>
<evidence type="ECO:0000313" key="9">
    <source>
        <dbReference type="Proteomes" id="UP000224006"/>
    </source>
</evidence>
<sequence>MRAPRKRGDALLGCPFYSSASTCAYALLFVVAGLNKYKLVFLGEQAVGKTSIITRFMYDTFDNNYQATIGIDFLSKTLYLEDRTVRLQLWDTAGQERFRSLIPSYIRDSSAAVVVYDITNRASFLNTTKWIEDVRAERGNDVIISLVGNKTDLADRRQVSYEEGQQKAQEHDIMFVETSAKAGYNIKNLFRKLASALPGLETQQTPNDAQMVDVQLNATPQQQDLTSKSSSCSC</sequence>
<dbReference type="InterPro" id="IPR027417">
    <property type="entry name" value="P-loop_NTPase"/>
</dbReference>
<dbReference type="InterPro" id="IPR001806">
    <property type="entry name" value="Small_GTPase"/>
</dbReference>
<dbReference type="InterPro" id="IPR050227">
    <property type="entry name" value="Rab"/>
</dbReference>
<dbReference type="SMART" id="SM00173">
    <property type="entry name" value="RAS"/>
    <property type="match status" value="1"/>
</dbReference>
<keyword evidence="7" id="KW-0636">Prenylation</keyword>
<dbReference type="PROSITE" id="PS51419">
    <property type="entry name" value="RAB"/>
    <property type="match status" value="1"/>
</dbReference>
<dbReference type="Pfam" id="PF00071">
    <property type="entry name" value="Ras"/>
    <property type="match status" value="1"/>
</dbReference>
<dbReference type="NCBIfam" id="TIGR00231">
    <property type="entry name" value="small_GTP"/>
    <property type="match status" value="1"/>
</dbReference>
<dbReference type="PANTHER" id="PTHR47977">
    <property type="entry name" value="RAS-RELATED PROTEIN RAB"/>
    <property type="match status" value="1"/>
</dbReference>
<dbReference type="GO" id="GO:0015031">
    <property type="term" value="P:protein transport"/>
    <property type="evidence" value="ECO:0007669"/>
    <property type="project" value="UniProtKB-KW"/>
</dbReference>
<evidence type="ECO:0000256" key="2">
    <source>
        <dbReference type="ARBA" id="ARBA00022448"/>
    </source>
</evidence>
<dbReference type="CDD" id="cd01861">
    <property type="entry name" value="Rab6"/>
    <property type="match status" value="1"/>
</dbReference>
<evidence type="ECO:0000256" key="1">
    <source>
        <dbReference type="ARBA" id="ARBA00006270"/>
    </source>
</evidence>
<evidence type="ECO:0000256" key="5">
    <source>
        <dbReference type="ARBA" id="ARBA00023134"/>
    </source>
</evidence>
<keyword evidence="4" id="KW-0653">Protein transport</keyword>
<dbReference type="GO" id="GO:0003924">
    <property type="term" value="F:GTPase activity"/>
    <property type="evidence" value="ECO:0007669"/>
    <property type="project" value="InterPro"/>
</dbReference>
<evidence type="ECO:0000256" key="7">
    <source>
        <dbReference type="ARBA" id="ARBA00023289"/>
    </source>
</evidence>
<name>A0A2A9MA22_BESBE</name>
<dbReference type="GO" id="GO:0005525">
    <property type="term" value="F:GTP binding"/>
    <property type="evidence" value="ECO:0007669"/>
    <property type="project" value="UniProtKB-KW"/>
</dbReference>
<keyword evidence="6" id="KW-0449">Lipoprotein</keyword>
<dbReference type="VEuPathDB" id="ToxoDB:BESB_071960"/>
<dbReference type="SMART" id="SM00176">
    <property type="entry name" value="RAN"/>
    <property type="match status" value="1"/>
</dbReference>
<evidence type="ECO:0000256" key="4">
    <source>
        <dbReference type="ARBA" id="ARBA00022927"/>
    </source>
</evidence>
<dbReference type="OrthoDB" id="9989112at2759"/>
<dbReference type="InterPro" id="IPR005225">
    <property type="entry name" value="Small_GTP-bd"/>
</dbReference>
<dbReference type="Proteomes" id="UP000224006">
    <property type="component" value="Unassembled WGS sequence"/>
</dbReference>
<accession>A0A2A9MA22</accession>
<organism evidence="8 9">
    <name type="scientific">Besnoitia besnoiti</name>
    <name type="common">Apicomplexan protozoan</name>
    <dbReference type="NCBI Taxonomy" id="94643"/>
    <lineage>
        <taxon>Eukaryota</taxon>
        <taxon>Sar</taxon>
        <taxon>Alveolata</taxon>
        <taxon>Apicomplexa</taxon>
        <taxon>Conoidasida</taxon>
        <taxon>Coccidia</taxon>
        <taxon>Eucoccidiorida</taxon>
        <taxon>Eimeriorina</taxon>
        <taxon>Sarcocystidae</taxon>
        <taxon>Besnoitia</taxon>
    </lineage>
</organism>
<dbReference type="SMART" id="SM00175">
    <property type="entry name" value="RAB"/>
    <property type="match status" value="1"/>
</dbReference>
<dbReference type="SUPFAM" id="SSF52540">
    <property type="entry name" value="P-loop containing nucleoside triphosphate hydrolases"/>
    <property type="match status" value="1"/>
</dbReference>
<dbReference type="EMBL" id="NWUJ01000007">
    <property type="protein sequence ID" value="PFH34044.1"/>
    <property type="molecule type" value="Genomic_DNA"/>
</dbReference>
<protein>
    <submittedName>
        <fullName evidence="8">Rab6</fullName>
    </submittedName>
</protein>
<dbReference type="STRING" id="94643.A0A2A9MA22"/>
<evidence type="ECO:0000256" key="6">
    <source>
        <dbReference type="ARBA" id="ARBA00023288"/>
    </source>
</evidence>
<dbReference type="GeneID" id="40312122"/>
<comment type="similarity">
    <text evidence="1">Belongs to the small GTPase superfamily. Rab family.</text>
</comment>
<dbReference type="SMART" id="SM00174">
    <property type="entry name" value="RHO"/>
    <property type="match status" value="1"/>
</dbReference>
<dbReference type="FunFam" id="3.40.50.300:FF:000229">
    <property type="entry name" value="Probable Ras-related protein Rab-6A"/>
    <property type="match status" value="1"/>
</dbReference>
<dbReference type="Gene3D" id="3.40.50.300">
    <property type="entry name" value="P-loop containing nucleotide triphosphate hydrolases"/>
    <property type="match status" value="1"/>
</dbReference>
<evidence type="ECO:0000313" key="8">
    <source>
        <dbReference type="EMBL" id="PFH34044.1"/>
    </source>
</evidence>
<keyword evidence="5" id="KW-0342">GTP-binding</keyword>
<dbReference type="PROSITE" id="PS51420">
    <property type="entry name" value="RHO"/>
    <property type="match status" value="1"/>
</dbReference>
<dbReference type="PRINTS" id="PR00449">
    <property type="entry name" value="RASTRNSFRMNG"/>
</dbReference>